<organism evidence="10 11">
    <name type="scientific">Granulimonas faecalis</name>
    <dbReference type="NCBI Taxonomy" id="2894155"/>
    <lineage>
        <taxon>Bacteria</taxon>
        <taxon>Bacillati</taxon>
        <taxon>Actinomycetota</taxon>
        <taxon>Coriobacteriia</taxon>
        <taxon>Coriobacteriales</taxon>
        <taxon>Kribbibacteriaceae</taxon>
        <taxon>Granulimonas</taxon>
    </lineage>
</organism>
<dbReference type="Gene3D" id="3.40.50.2300">
    <property type="match status" value="1"/>
</dbReference>
<evidence type="ECO:0000313" key="10">
    <source>
        <dbReference type="EMBL" id="GJM54671.1"/>
    </source>
</evidence>
<feature type="DNA-binding region" description="OmpR/PhoB-type" evidence="7">
    <location>
        <begin position="131"/>
        <end position="230"/>
    </location>
</feature>
<dbReference type="PANTHER" id="PTHR48111">
    <property type="entry name" value="REGULATOR OF RPOS"/>
    <property type="match status" value="1"/>
</dbReference>
<dbReference type="CDD" id="cd17574">
    <property type="entry name" value="REC_OmpR"/>
    <property type="match status" value="1"/>
</dbReference>
<keyword evidence="5" id="KW-0804">Transcription</keyword>
<dbReference type="GO" id="GO:0000156">
    <property type="term" value="F:phosphorelay response regulator activity"/>
    <property type="evidence" value="ECO:0007669"/>
    <property type="project" value="TreeGrafter"/>
</dbReference>
<name>A0AAV5B224_9ACTN</name>
<dbReference type="InterPro" id="IPR001789">
    <property type="entry name" value="Sig_transdc_resp-reg_receiver"/>
</dbReference>
<dbReference type="CDD" id="cd00383">
    <property type="entry name" value="trans_reg_C"/>
    <property type="match status" value="1"/>
</dbReference>
<dbReference type="Pfam" id="PF00072">
    <property type="entry name" value="Response_reg"/>
    <property type="match status" value="1"/>
</dbReference>
<dbReference type="Gene3D" id="1.10.10.10">
    <property type="entry name" value="Winged helix-like DNA-binding domain superfamily/Winged helix DNA-binding domain"/>
    <property type="match status" value="1"/>
</dbReference>
<dbReference type="GO" id="GO:0005829">
    <property type="term" value="C:cytosol"/>
    <property type="evidence" value="ECO:0007669"/>
    <property type="project" value="TreeGrafter"/>
</dbReference>
<keyword evidence="3" id="KW-0805">Transcription regulation</keyword>
<proteinExistence type="predicted"/>
<dbReference type="SMART" id="SM00448">
    <property type="entry name" value="REC"/>
    <property type="match status" value="1"/>
</dbReference>
<dbReference type="SUPFAM" id="SSF52172">
    <property type="entry name" value="CheY-like"/>
    <property type="match status" value="1"/>
</dbReference>
<evidence type="ECO:0000256" key="4">
    <source>
        <dbReference type="ARBA" id="ARBA00023125"/>
    </source>
</evidence>
<dbReference type="InterPro" id="IPR011006">
    <property type="entry name" value="CheY-like_superfamily"/>
</dbReference>
<feature type="domain" description="OmpR/PhoB-type" evidence="9">
    <location>
        <begin position="131"/>
        <end position="230"/>
    </location>
</feature>
<dbReference type="InterPro" id="IPR036388">
    <property type="entry name" value="WH-like_DNA-bd_sf"/>
</dbReference>
<gene>
    <name evidence="10" type="primary">cseB</name>
    <name evidence="10" type="ORF">ATOP_03260</name>
</gene>
<evidence type="ECO:0000256" key="6">
    <source>
        <dbReference type="PROSITE-ProRule" id="PRU00169"/>
    </source>
</evidence>
<dbReference type="PROSITE" id="PS51755">
    <property type="entry name" value="OMPR_PHOB"/>
    <property type="match status" value="1"/>
</dbReference>
<dbReference type="InterPro" id="IPR039420">
    <property type="entry name" value="WalR-like"/>
</dbReference>
<dbReference type="PANTHER" id="PTHR48111:SF1">
    <property type="entry name" value="TWO-COMPONENT RESPONSE REGULATOR ORR33"/>
    <property type="match status" value="1"/>
</dbReference>
<dbReference type="GO" id="GO:0000976">
    <property type="term" value="F:transcription cis-regulatory region binding"/>
    <property type="evidence" value="ECO:0007669"/>
    <property type="project" value="TreeGrafter"/>
</dbReference>
<keyword evidence="1 6" id="KW-0597">Phosphoprotein</keyword>
<dbReference type="SMART" id="SM00862">
    <property type="entry name" value="Trans_reg_C"/>
    <property type="match status" value="1"/>
</dbReference>
<feature type="domain" description="Response regulatory" evidence="8">
    <location>
        <begin position="3"/>
        <end position="119"/>
    </location>
</feature>
<evidence type="ECO:0000256" key="5">
    <source>
        <dbReference type="ARBA" id="ARBA00023163"/>
    </source>
</evidence>
<sequence length="235" mass="25960">MQRILYIEDDDSLRGAVRLVLENAGYEAVTQPDGTQLLEALFRGEEVGCHLILLDMGLPKMDGTALLLRVRERSCVPVLALSGQDDELSVIDALTHGCDDYLTKPVRPALLLAKVAALLRRARFEGEGDGAKRPRVLELGNVRCGKGECRIDGLPVALTPTELELLRYYLARPDKTVPRSQLLLDVWGLPDGVESRTADEMTRRLRRKLEPAGASVSLRSVWGVGYRLEGPCEET</sequence>
<reference evidence="10" key="1">
    <citation type="journal article" date="2022" name="Int. J. Syst. Evol. Microbiol.">
        <title>Granulimonas faecalis gen. nov., sp. nov., and Leptogranulimonas caecicola gen. nov., sp. nov., novel lactate-producing Atopobiaceae bacteria isolated from mouse intestines, and an emended description of the family Atopobiaceae.</title>
        <authorList>
            <person name="Morinaga K."/>
            <person name="Kusada H."/>
            <person name="Sakamoto S."/>
            <person name="Murakami T."/>
            <person name="Toyoda A."/>
            <person name="Mori H."/>
            <person name="Meng X.Y."/>
            <person name="Takashino M."/>
            <person name="Murotomi K."/>
            <person name="Tamaki H."/>
        </authorList>
    </citation>
    <scope>NUCLEOTIDE SEQUENCE</scope>
    <source>
        <strain evidence="10">OPF53</strain>
    </source>
</reference>
<dbReference type="PROSITE" id="PS50110">
    <property type="entry name" value="RESPONSE_REGULATORY"/>
    <property type="match status" value="1"/>
</dbReference>
<dbReference type="GO" id="GO:0032993">
    <property type="term" value="C:protein-DNA complex"/>
    <property type="evidence" value="ECO:0007669"/>
    <property type="project" value="TreeGrafter"/>
</dbReference>
<evidence type="ECO:0000313" key="11">
    <source>
        <dbReference type="Proteomes" id="UP001055025"/>
    </source>
</evidence>
<dbReference type="InterPro" id="IPR016032">
    <property type="entry name" value="Sig_transdc_resp-reg_C-effctor"/>
</dbReference>
<evidence type="ECO:0000256" key="3">
    <source>
        <dbReference type="ARBA" id="ARBA00023015"/>
    </source>
</evidence>
<protein>
    <submittedName>
        <fullName evidence="10">Transcriptional regulatory protein CseB</fullName>
    </submittedName>
</protein>
<keyword evidence="4 7" id="KW-0238">DNA-binding</keyword>
<feature type="modified residue" description="4-aspartylphosphate" evidence="6">
    <location>
        <position position="55"/>
    </location>
</feature>
<dbReference type="SUPFAM" id="SSF46894">
    <property type="entry name" value="C-terminal effector domain of the bipartite response regulators"/>
    <property type="match status" value="1"/>
</dbReference>
<comment type="caution">
    <text evidence="10">The sequence shown here is derived from an EMBL/GenBank/DDBJ whole genome shotgun (WGS) entry which is preliminary data.</text>
</comment>
<evidence type="ECO:0000259" key="9">
    <source>
        <dbReference type="PROSITE" id="PS51755"/>
    </source>
</evidence>
<dbReference type="Proteomes" id="UP001055025">
    <property type="component" value="Unassembled WGS sequence"/>
</dbReference>
<evidence type="ECO:0000259" key="8">
    <source>
        <dbReference type="PROSITE" id="PS50110"/>
    </source>
</evidence>
<dbReference type="GO" id="GO:0006355">
    <property type="term" value="P:regulation of DNA-templated transcription"/>
    <property type="evidence" value="ECO:0007669"/>
    <property type="project" value="InterPro"/>
</dbReference>
<evidence type="ECO:0000256" key="7">
    <source>
        <dbReference type="PROSITE-ProRule" id="PRU01091"/>
    </source>
</evidence>
<accession>A0AAV5B224</accession>
<dbReference type="EMBL" id="BQKC01000001">
    <property type="protein sequence ID" value="GJM54671.1"/>
    <property type="molecule type" value="Genomic_DNA"/>
</dbReference>
<dbReference type="AlphaFoldDB" id="A0AAV5B224"/>
<keyword evidence="11" id="KW-1185">Reference proteome</keyword>
<evidence type="ECO:0000256" key="1">
    <source>
        <dbReference type="ARBA" id="ARBA00022553"/>
    </source>
</evidence>
<keyword evidence="2" id="KW-0902">Two-component regulatory system</keyword>
<evidence type="ECO:0000256" key="2">
    <source>
        <dbReference type="ARBA" id="ARBA00023012"/>
    </source>
</evidence>
<dbReference type="RefSeq" id="WP_265590527.1">
    <property type="nucleotide sequence ID" value="NZ_BQKC01000001.1"/>
</dbReference>
<dbReference type="Pfam" id="PF00486">
    <property type="entry name" value="Trans_reg_C"/>
    <property type="match status" value="1"/>
</dbReference>
<dbReference type="InterPro" id="IPR001867">
    <property type="entry name" value="OmpR/PhoB-type_DNA-bd"/>
</dbReference>